<keyword evidence="6" id="KW-1185">Reference proteome</keyword>
<dbReference type="PANTHER" id="PTHR43918">
    <property type="entry name" value="ACETYLCHOLINESTERASE"/>
    <property type="match status" value="1"/>
</dbReference>
<keyword evidence="2 3" id="KW-0378">Hydrolase</keyword>
<dbReference type="InterPro" id="IPR019819">
    <property type="entry name" value="Carboxylesterase_B_CS"/>
</dbReference>
<dbReference type="GO" id="GO:0052689">
    <property type="term" value="F:carboxylic ester hydrolase activity"/>
    <property type="evidence" value="ECO:0007669"/>
    <property type="project" value="TreeGrafter"/>
</dbReference>
<dbReference type="InterPro" id="IPR019826">
    <property type="entry name" value="Carboxylesterase_B_AS"/>
</dbReference>
<sequence length="530" mass="57599">MFLPMLCVTVGLWAASWASLVAGSPCTPCRASKYMTVDTSNGPITGHMAPNSECVVEYLGIPYAKPPVGDLRFAPPETLTDTNSFDAANFGYDCPLTASKPVDYPDMTPQAQRIISYFASAAGTPQSEDCLTLNIWSRATRRSDKSNKPVLVFFYGGRFTIGNTNSPFYNGEHFAQAEDIVVISVNYRINIFGFPGAPGETQNLGLRDQRAAIEWIRDNVANFGGNPDKITISGQSSGGVAVDYWSYAYTKDPIVNGLIAPSGNAFSFPVNSPEIPEKNWNTVAESVGCADAEDVMDCMRKADWEDIRAAAAAVKPIASTSVLRSIPPFYPTPDGEIVFSDYLSLTKAGSFAKLPILFGNNNNEAGYYRIPAYGNGVVPTDEQVATFHLESFTCPVSFQAGARRAHDIAAWAYRYLGDWDNTRLYPTSGAYHGVDLHMIFGGSADVSGLPTSEDQQKLTKLMQHAWFSFSNDPWSGLHGLGWPEFNQEKKTLILLGKDNKPSAEFVKPSEYDSPCSTITLGALGTPTPTT</sequence>
<comment type="similarity">
    <text evidence="1 3">Belongs to the type-B carboxylesterase/lipase family.</text>
</comment>
<feature type="chain" id="PRO_5042317214" description="Carboxylic ester hydrolase" evidence="3">
    <location>
        <begin position="24"/>
        <end position="530"/>
    </location>
</feature>
<evidence type="ECO:0000259" key="4">
    <source>
        <dbReference type="Pfam" id="PF00135"/>
    </source>
</evidence>
<comment type="caution">
    <text evidence="5">The sequence shown here is derived from an EMBL/GenBank/DDBJ whole genome shotgun (WGS) entry which is preliminary data.</text>
</comment>
<dbReference type="EC" id="3.1.1.-" evidence="3"/>
<dbReference type="AlphaFoldDB" id="A0AAJ0CBC6"/>
<dbReference type="PANTHER" id="PTHR43918:SF4">
    <property type="entry name" value="CARBOXYLIC ESTER HYDROLASE"/>
    <property type="match status" value="1"/>
</dbReference>
<dbReference type="RefSeq" id="XP_060288312.1">
    <property type="nucleotide sequence ID" value="XM_060425369.1"/>
</dbReference>
<protein>
    <recommendedName>
        <fullName evidence="3">Carboxylic ester hydrolase</fullName>
        <ecNumber evidence="3">3.1.1.-</ecNumber>
    </recommendedName>
</protein>
<dbReference type="InterPro" id="IPR029058">
    <property type="entry name" value="AB_hydrolase_fold"/>
</dbReference>
<evidence type="ECO:0000256" key="3">
    <source>
        <dbReference type="RuleBase" id="RU361235"/>
    </source>
</evidence>
<name>A0AAJ0CBC6_9PEZI</name>
<keyword evidence="3" id="KW-0732">Signal</keyword>
<evidence type="ECO:0000256" key="1">
    <source>
        <dbReference type="ARBA" id="ARBA00005964"/>
    </source>
</evidence>
<evidence type="ECO:0000313" key="6">
    <source>
        <dbReference type="Proteomes" id="UP001244011"/>
    </source>
</evidence>
<evidence type="ECO:0000256" key="2">
    <source>
        <dbReference type="ARBA" id="ARBA00022801"/>
    </source>
</evidence>
<gene>
    <name evidence="5" type="ORF">QBC33DRAFT_482875</name>
</gene>
<feature type="domain" description="Carboxylesterase type B" evidence="4">
    <location>
        <begin position="36"/>
        <end position="369"/>
    </location>
</feature>
<dbReference type="Proteomes" id="UP001244011">
    <property type="component" value="Unassembled WGS sequence"/>
</dbReference>
<dbReference type="EMBL" id="MU838997">
    <property type="protein sequence ID" value="KAK1772099.1"/>
    <property type="molecule type" value="Genomic_DNA"/>
</dbReference>
<dbReference type="Pfam" id="PF00135">
    <property type="entry name" value="COesterase"/>
    <property type="match status" value="1"/>
</dbReference>
<feature type="signal peptide" evidence="3">
    <location>
        <begin position="1"/>
        <end position="23"/>
    </location>
</feature>
<reference evidence="5" key="1">
    <citation type="submission" date="2023-06" db="EMBL/GenBank/DDBJ databases">
        <title>Genome-scale phylogeny and comparative genomics of the fungal order Sordariales.</title>
        <authorList>
            <consortium name="Lawrence Berkeley National Laboratory"/>
            <person name="Hensen N."/>
            <person name="Bonometti L."/>
            <person name="Westerberg I."/>
            <person name="Brannstrom I.O."/>
            <person name="Guillou S."/>
            <person name="Cros-Aarteil S."/>
            <person name="Calhoun S."/>
            <person name="Haridas S."/>
            <person name="Kuo A."/>
            <person name="Mondo S."/>
            <person name="Pangilinan J."/>
            <person name="Riley R."/>
            <person name="Labutti K."/>
            <person name="Andreopoulos B."/>
            <person name="Lipzen A."/>
            <person name="Chen C."/>
            <person name="Yanf M."/>
            <person name="Daum C."/>
            <person name="Ng V."/>
            <person name="Clum A."/>
            <person name="Steindorff A."/>
            <person name="Ohm R."/>
            <person name="Martin F."/>
            <person name="Silar P."/>
            <person name="Natvig D."/>
            <person name="Lalanne C."/>
            <person name="Gautier V."/>
            <person name="Ament-Velasquez S.L."/>
            <person name="Kruys A."/>
            <person name="Hutchinson M.I."/>
            <person name="Powell A.J."/>
            <person name="Barry K."/>
            <person name="Miller A.N."/>
            <person name="Grigoriev I.V."/>
            <person name="Debuchy R."/>
            <person name="Gladieux P."/>
            <person name="Thoren M.H."/>
            <person name="Johannesson H."/>
        </authorList>
    </citation>
    <scope>NUCLEOTIDE SEQUENCE</scope>
    <source>
        <strain evidence="5">8032-3</strain>
    </source>
</reference>
<dbReference type="InterPro" id="IPR050654">
    <property type="entry name" value="AChE-related_enzymes"/>
</dbReference>
<proteinExistence type="inferred from homology"/>
<dbReference type="Gene3D" id="3.40.50.1820">
    <property type="entry name" value="alpha/beta hydrolase"/>
    <property type="match status" value="2"/>
</dbReference>
<evidence type="ECO:0000313" key="5">
    <source>
        <dbReference type="EMBL" id="KAK1772099.1"/>
    </source>
</evidence>
<dbReference type="GeneID" id="85308556"/>
<organism evidence="5 6">
    <name type="scientific">Phialemonium atrogriseum</name>
    <dbReference type="NCBI Taxonomy" id="1093897"/>
    <lineage>
        <taxon>Eukaryota</taxon>
        <taxon>Fungi</taxon>
        <taxon>Dikarya</taxon>
        <taxon>Ascomycota</taxon>
        <taxon>Pezizomycotina</taxon>
        <taxon>Sordariomycetes</taxon>
        <taxon>Sordariomycetidae</taxon>
        <taxon>Cephalothecales</taxon>
        <taxon>Cephalothecaceae</taxon>
        <taxon>Phialemonium</taxon>
    </lineage>
</organism>
<dbReference type="InterPro" id="IPR002018">
    <property type="entry name" value="CarbesteraseB"/>
</dbReference>
<dbReference type="PROSITE" id="PS00122">
    <property type="entry name" value="CARBOXYLESTERASE_B_1"/>
    <property type="match status" value="1"/>
</dbReference>
<dbReference type="PROSITE" id="PS00941">
    <property type="entry name" value="CARBOXYLESTERASE_B_2"/>
    <property type="match status" value="1"/>
</dbReference>
<accession>A0AAJ0CBC6</accession>
<dbReference type="SUPFAM" id="SSF53474">
    <property type="entry name" value="alpha/beta-Hydrolases"/>
    <property type="match status" value="1"/>
</dbReference>